<name>A0A4V1C6E0_PYROR</name>
<evidence type="ECO:0000313" key="2">
    <source>
        <dbReference type="Proteomes" id="UP000294847"/>
    </source>
</evidence>
<dbReference type="EMBL" id="CP034206">
    <property type="protein sequence ID" value="QBZ59555.1"/>
    <property type="molecule type" value="Genomic_DNA"/>
</dbReference>
<protein>
    <submittedName>
        <fullName evidence="1">Uncharacterized protein</fullName>
    </submittedName>
</protein>
<evidence type="ECO:0000313" key="1">
    <source>
        <dbReference type="EMBL" id="QBZ59555.1"/>
    </source>
</evidence>
<gene>
    <name evidence="1" type="ORF">PoMZ_04516</name>
</gene>
<accession>A0A4V1C6E0</accession>
<sequence length="85" mass="9353">MPCAQAPLARVKRKDVVLKTGDWRPPSGSGSATAPQTLMRRPMLSGTMYATMLGEVRQTGDREHTIPIYCTVPYYSSRFMGADST</sequence>
<reference evidence="1 2" key="1">
    <citation type="journal article" date="2019" name="Mol. Biol. Evol.">
        <title>Blast fungal genomes show frequent chromosomal changes, gene gains and losses, and effector gene turnover.</title>
        <authorList>
            <person name="Gomez Luciano L.B."/>
            <person name="Jason Tsai I."/>
            <person name="Chuma I."/>
            <person name="Tosa Y."/>
            <person name="Chen Y.H."/>
            <person name="Li J.Y."/>
            <person name="Li M.Y."/>
            <person name="Jade Lu M.Y."/>
            <person name="Nakayashiki H."/>
            <person name="Li W.H."/>
        </authorList>
    </citation>
    <scope>NUCLEOTIDE SEQUENCE [LARGE SCALE GENOMIC DNA]</scope>
    <source>
        <strain evidence="1">MZ5-1-6</strain>
    </source>
</reference>
<dbReference type="AlphaFoldDB" id="A0A4V1C6E0"/>
<dbReference type="Proteomes" id="UP000294847">
    <property type="component" value="Chromosome 3"/>
</dbReference>
<proteinExistence type="predicted"/>
<organism evidence="1 2">
    <name type="scientific">Pyricularia oryzae</name>
    <name type="common">Rice blast fungus</name>
    <name type="synonym">Magnaporthe oryzae</name>
    <dbReference type="NCBI Taxonomy" id="318829"/>
    <lineage>
        <taxon>Eukaryota</taxon>
        <taxon>Fungi</taxon>
        <taxon>Dikarya</taxon>
        <taxon>Ascomycota</taxon>
        <taxon>Pezizomycotina</taxon>
        <taxon>Sordariomycetes</taxon>
        <taxon>Sordariomycetidae</taxon>
        <taxon>Magnaporthales</taxon>
        <taxon>Pyriculariaceae</taxon>
        <taxon>Pyricularia</taxon>
    </lineage>
</organism>